<feature type="compositionally biased region" description="Low complexity" evidence="1">
    <location>
        <begin position="41"/>
        <end position="53"/>
    </location>
</feature>
<gene>
    <name evidence="2" type="primary">jg10191</name>
    <name evidence="2" type="ORF">PAEG_LOCUS22452</name>
</gene>
<organism evidence="2 3">
    <name type="scientific">Pararge aegeria aegeria</name>
    <dbReference type="NCBI Taxonomy" id="348720"/>
    <lineage>
        <taxon>Eukaryota</taxon>
        <taxon>Metazoa</taxon>
        <taxon>Ecdysozoa</taxon>
        <taxon>Arthropoda</taxon>
        <taxon>Hexapoda</taxon>
        <taxon>Insecta</taxon>
        <taxon>Pterygota</taxon>
        <taxon>Neoptera</taxon>
        <taxon>Endopterygota</taxon>
        <taxon>Lepidoptera</taxon>
        <taxon>Glossata</taxon>
        <taxon>Ditrysia</taxon>
        <taxon>Papilionoidea</taxon>
        <taxon>Nymphalidae</taxon>
        <taxon>Satyrinae</taxon>
        <taxon>Satyrini</taxon>
        <taxon>Parargina</taxon>
        <taxon>Pararge</taxon>
    </lineage>
</organism>
<keyword evidence="3" id="KW-1185">Reference proteome</keyword>
<sequence>MGTCRKHSERPGRLCSDLIVHPIRAERPGGRRARLVVAPAATPHAAAPTARPSPRTPAPPAPGTRAYTTLRGDYTDVLHETIFDFDLSSLFAMQVFLLELGSIDL</sequence>
<evidence type="ECO:0000313" key="3">
    <source>
        <dbReference type="Proteomes" id="UP000838756"/>
    </source>
</evidence>
<dbReference type="EMBL" id="CAKXAJ010026039">
    <property type="protein sequence ID" value="CAH2252770.1"/>
    <property type="molecule type" value="Genomic_DNA"/>
</dbReference>
<accession>A0A8S4S4R4</accession>
<name>A0A8S4S4R4_9NEOP</name>
<comment type="caution">
    <text evidence="2">The sequence shown here is derived from an EMBL/GenBank/DDBJ whole genome shotgun (WGS) entry which is preliminary data.</text>
</comment>
<proteinExistence type="predicted"/>
<protein>
    <submittedName>
        <fullName evidence="2">Jg10191 protein</fullName>
    </submittedName>
</protein>
<dbReference type="AlphaFoldDB" id="A0A8S4S4R4"/>
<dbReference type="Proteomes" id="UP000838756">
    <property type="component" value="Unassembled WGS sequence"/>
</dbReference>
<feature type="region of interest" description="Disordered" evidence="1">
    <location>
        <begin position="41"/>
        <end position="64"/>
    </location>
</feature>
<evidence type="ECO:0000313" key="2">
    <source>
        <dbReference type="EMBL" id="CAH2252770.1"/>
    </source>
</evidence>
<evidence type="ECO:0000256" key="1">
    <source>
        <dbReference type="SAM" id="MobiDB-lite"/>
    </source>
</evidence>
<reference evidence="2" key="1">
    <citation type="submission" date="2022-03" db="EMBL/GenBank/DDBJ databases">
        <authorList>
            <person name="Lindestad O."/>
        </authorList>
    </citation>
    <scope>NUCLEOTIDE SEQUENCE</scope>
</reference>